<gene>
    <name evidence="1" type="ORF">NCER_101597</name>
</gene>
<dbReference type="EMBL" id="ACOL01000198">
    <property type="protein sequence ID" value="EEQ81820.1"/>
    <property type="molecule type" value="Genomic_DNA"/>
</dbReference>
<dbReference type="VEuPathDB" id="MicrosporidiaDB:NCER_101597"/>
<dbReference type="InParanoid" id="C4VAD4"/>
<dbReference type="AlphaFoldDB" id="C4VAD4"/>
<evidence type="ECO:0000313" key="1">
    <source>
        <dbReference type="EMBL" id="EEQ81820.1"/>
    </source>
</evidence>
<accession>C4VAD4</accession>
<protein>
    <submittedName>
        <fullName evidence="1">Uncharacterized protein</fullName>
    </submittedName>
</protein>
<dbReference type="Proteomes" id="UP000009082">
    <property type="component" value="Unassembled WGS sequence"/>
</dbReference>
<dbReference type="KEGG" id="nce:NCER_101597"/>
<reference evidence="2" key="1">
    <citation type="journal article" date="2009" name="PLoS Pathog.">
        <title>Genomic analyses of the microsporidian Nosema ceranae, an emergent pathogen of honey bees.</title>
        <authorList>
            <person name="Cornman R.S."/>
            <person name="Chen Y.P."/>
            <person name="Schatz M.C."/>
            <person name="Street C."/>
            <person name="Zhao Y."/>
            <person name="Desany B."/>
            <person name="Egholm M."/>
            <person name="Hutchison S."/>
            <person name="Pettis J.S."/>
            <person name="Lipkin W.I."/>
            <person name="Evans J.D."/>
        </authorList>
    </citation>
    <scope>NUCLEOTIDE SEQUENCE [LARGE SCALE GENOMIC DNA]</scope>
    <source>
        <strain evidence="2">BRL01</strain>
    </source>
</reference>
<organism evidence="2">
    <name type="scientific">Vairimorpha ceranae (strain BRL01)</name>
    <name type="common">Microsporidian parasite</name>
    <name type="synonym">Nosema ceranae</name>
    <dbReference type="NCBI Taxonomy" id="578460"/>
    <lineage>
        <taxon>Eukaryota</taxon>
        <taxon>Fungi</taxon>
        <taxon>Fungi incertae sedis</taxon>
        <taxon>Microsporidia</taxon>
        <taxon>Nosematidae</taxon>
        <taxon>Vairimorpha</taxon>
    </lineage>
</organism>
<evidence type="ECO:0000313" key="2">
    <source>
        <dbReference type="Proteomes" id="UP000009082"/>
    </source>
</evidence>
<name>C4VAD4_VAIC1</name>
<proteinExistence type="predicted"/>
<sequence>MINYFFVFIQFTKSMFVLELDKNAISSEFIFRHEENIKLLNNLQKELISKKNKYEVTNELLNNIEKHTNTNTDILFVNSEPESNEVLQLKELLNSLVLNLSKLCKNLQTQKDEDLLNLAKNAQDGISKEISALEVLSIPQDLL</sequence>
<dbReference type="HOGENOM" id="CLU_1806739_0_0_1"/>